<dbReference type="InterPro" id="IPR036869">
    <property type="entry name" value="J_dom_sf"/>
</dbReference>
<evidence type="ECO:0000313" key="4">
    <source>
        <dbReference type="Proteomes" id="UP000677244"/>
    </source>
</evidence>
<keyword evidence="4" id="KW-1185">Reference proteome</keyword>
<sequence>MEYKDYYKVLGVAKSASQDEIKKAYRKLAVKYHPDKNAGDKKAEEKFKEVSEANEVLSDPDKRKKYDTLGANWKQYEHADFNGAGGGGFGGQRGGQSYYEYNGNPDDIFGGGGFSDFFNSFFGGSGSERSYGGYQQEVPGRSIEGEAAITLQEAFSGTERIIDLGTEKLKVKIKPGAYEGLVLKSKGKGMKGRSGKAGDLYITVHIQPNSVFKRTGNDLHIDVPVDAFTLMTGGKVPVATLSGEVTITVPEGTQNGKKFRLKGKGMPVYNEQAVGDLYIKVEAKLPDSFTEEQKELIKQLQDSFKKQKS</sequence>
<dbReference type="InterPro" id="IPR002939">
    <property type="entry name" value="DnaJ_C"/>
</dbReference>
<proteinExistence type="predicted"/>
<dbReference type="SUPFAM" id="SSF49493">
    <property type="entry name" value="HSP40/DnaJ peptide-binding domain"/>
    <property type="match status" value="2"/>
</dbReference>
<dbReference type="PROSITE" id="PS00636">
    <property type="entry name" value="DNAJ_1"/>
    <property type="match status" value="1"/>
</dbReference>
<dbReference type="Gene3D" id="1.10.287.110">
    <property type="entry name" value="DnaJ domain"/>
    <property type="match status" value="1"/>
</dbReference>
<dbReference type="CDD" id="cd10747">
    <property type="entry name" value="DnaJ_C"/>
    <property type="match status" value="1"/>
</dbReference>
<protein>
    <submittedName>
        <fullName evidence="3">DnaJ domain-containing protein</fullName>
    </submittedName>
</protein>
<dbReference type="PRINTS" id="PR00625">
    <property type="entry name" value="JDOMAIN"/>
</dbReference>
<name>A0ABS3YWV4_9BACT</name>
<dbReference type="InterPro" id="IPR001623">
    <property type="entry name" value="DnaJ_domain"/>
</dbReference>
<accession>A0ABS3YWV4</accession>
<dbReference type="Gene3D" id="2.60.260.20">
    <property type="entry name" value="Urease metallochaperone UreE, N-terminal domain"/>
    <property type="match status" value="2"/>
</dbReference>
<dbReference type="Pfam" id="PF00226">
    <property type="entry name" value="DnaJ"/>
    <property type="match status" value="1"/>
</dbReference>
<dbReference type="InterPro" id="IPR018253">
    <property type="entry name" value="DnaJ_domain_CS"/>
</dbReference>
<reference evidence="3 4" key="1">
    <citation type="submission" date="2021-03" db="EMBL/GenBank/DDBJ databases">
        <title>Assistant Professor.</title>
        <authorList>
            <person name="Huq M.A."/>
        </authorList>
    </citation>
    <scope>NUCLEOTIDE SEQUENCE [LARGE SCALE GENOMIC DNA]</scope>
    <source>
        <strain evidence="3 4">MAH-29</strain>
    </source>
</reference>
<dbReference type="PROSITE" id="PS50076">
    <property type="entry name" value="DNAJ_2"/>
    <property type="match status" value="1"/>
</dbReference>
<keyword evidence="1" id="KW-0143">Chaperone</keyword>
<evidence type="ECO:0000259" key="2">
    <source>
        <dbReference type="PROSITE" id="PS50076"/>
    </source>
</evidence>
<feature type="domain" description="J" evidence="2">
    <location>
        <begin position="5"/>
        <end position="70"/>
    </location>
</feature>
<organism evidence="3 4">
    <name type="scientific">Niastella soli</name>
    <dbReference type="NCBI Taxonomy" id="2821487"/>
    <lineage>
        <taxon>Bacteria</taxon>
        <taxon>Pseudomonadati</taxon>
        <taxon>Bacteroidota</taxon>
        <taxon>Chitinophagia</taxon>
        <taxon>Chitinophagales</taxon>
        <taxon>Chitinophagaceae</taxon>
        <taxon>Niastella</taxon>
    </lineage>
</organism>
<dbReference type="Proteomes" id="UP000677244">
    <property type="component" value="Unassembled WGS sequence"/>
</dbReference>
<dbReference type="PANTHER" id="PTHR43096">
    <property type="entry name" value="DNAJ HOMOLOG 1, MITOCHONDRIAL-RELATED"/>
    <property type="match status" value="1"/>
</dbReference>
<dbReference type="EMBL" id="JAGHKO010000004">
    <property type="protein sequence ID" value="MBO9202416.1"/>
    <property type="molecule type" value="Genomic_DNA"/>
</dbReference>
<dbReference type="InterPro" id="IPR008971">
    <property type="entry name" value="HSP40/DnaJ_pept-bd"/>
</dbReference>
<evidence type="ECO:0000313" key="3">
    <source>
        <dbReference type="EMBL" id="MBO9202416.1"/>
    </source>
</evidence>
<dbReference type="CDD" id="cd06257">
    <property type="entry name" value="DnaJ"/>
    <property type="match status" value="1"/>
</dbReference>
<gene>
    <name evidence="3" type="ORF">J7I42_19170</name>
</gene>
<dbReference type="Pfam" id="PF01556">
    <property type="entry name" value="DnaJ_C"/>
    <property type="match status" value="1"/>
</dbReference>
<dbReference type="RefSeq" id="WP_209140462.1">
    <property type="nucleotide sequence ID" value="NZ_JAGHKO010000004.1"/>
</dbReference>
<comment type="caution">
    <text evidence="3">The sequence shown here is derived from an EMBL/GenBank/DDBJ whole genome shotgun (WGS) entry which is preliminary data.</text>
</comment>
<dbReference type="SUPFAM" id="SSF46565">
    <property type="entry name" value="Chaperone J-domain"/>
    <property type="match status" value="1"/>
</dbReference>
<evidence type="ECO:0000256" key="1">
    <source>
        <dbReference type="ARBA" id="ARBA00023186"/>
    </source>
</evidence>
<dbReference type="SMART" id="SM00271">
    <property type="entry name" value="DnaJ"/>
    <property type="match status" value="1"/>
</dbReference>
<dbReference type="PANTHER" id="PTHR43096:SF48">
    <property type="entry name" value="CHAPERONE PROTEIN DNAJ"/>
    <property type="match status" value="1"/>
</dbReference>